<comment type="caution">
    <text evidence="5">The sequence shown here is derived from an EMBL/GenBank/DDBJ whole genome shotgun (WGS) entry which is preliminary data.</text>
</comment>
<keyword evidence="4" id="KW-0812">Transmembrane</keyword>
<proteinExistence type="inferred from homology"/>
<dbReference type="Pfam" id="PF01244">
    <property type="entry name" value="Peptidase_M19"/>
    <property type="match status" value="1"/>
</dbReference>
<dbReference type="PANTHER" id="PTHR10443:SF12">
    <property type="entry name" value="DIPEPTIDASE"/>
    <property type="match status" value="1"/>
</dbReference>
<keyword evidence="4" id="KW-1133">Transmembrane helix</keyword>
<keyword evidence="4" id="KW-0472">Membrane</keyword>
<dbReference type="EMBL" id="MU863626">
    <property type="protein sequence ID" value="KAK4104747.1"/>
    <property type="molecule type" value="Genomic_DNA"/>
</dbReference>
<dbReference type="Proteomes" id="UP001305647">
    <property type="component" value="Unassembled WGS sequence"/>
</dbReference>
<dbReference type="InterPro" id="IPR008257">
    <property type="entry name" value="Pept_M19"/>
</dbReference>
<reference evidence="5" key="2">
    <citation type="submission" date="2023-05" db="EMBL/GenBank/DDBJ databases">
        <authorList>
            <consortium name="Lawrence Berkeley National Laboratory"/>
            <person name="Steindorff A."/>
            <person name="Hensen N."/>
            <person name="Bonometti L."/>
            <person name="Westerberg I."/>
            <person name="Brannstrom I.O."/>
            <person name="Guillou S."/>
            <person name="Cros-Aarteil S."/>
            <person name="Calhoun S."/>
            <person name="Haridas S."/>
            <person name="Kuo A."/>
            <person name="Mondo S."/>
            <person name="Pangilinan J."/>
            <person name="Riley R."/>
            <person name="Labutti K."/>
            <person name="Andreopoulos B."/>
            <person name="Lipzen A."/>
            <person name="Chen C."/>
            <person name="Yanf M."/>
            <person name="Daum C."/>
            <person name="Ng V."/>
            <person name="Clum A."/>
            <person name="Ohm R."/>
            <person name="Martin F."/>
            <person name="Silar P."/>
            <person name="Natvig D."/>
            <person name="Lalanne C."/>
            <person name="Gautier V."/>
            <person name="Ament-Velasquez S.L."/>
            <person name="Kruys A."/>
            <person name="Hutchinson M.I."/>
            <person name="Powell A.J."/>
            <person name="Barry K."/>
            <person name="Miller A.N."/>
            <person name="Grigoriev I.V."/>
            <person name="Debuchy R."/>
            <person name="Gladieux P."/>
            <person name="Thoren M.H."/>
            <person name="Johannesson H."/>
        </authorList>
    </citation>
    <scope>NUCLEOTIDE SEQUENCE</scope>
    <source>
        <strain evidence="5">CBS 757.83</strain>
    </source>
</reference>
<gene>
    <name evidence="5" type="ORF">N658DRAFT_418098</name>
</gene>
<dbReference type="GO" id="GO:0006508">
    <property type="term" value="P:proteolysis"/>
    <property type="evidence" value="ECO:0007669"/>
    <property type="project" value="UniProtKB-KW"/>
</dbReference>
<protein>
    <recommendedName>
        <fullName evidence="2">Dipeptidase</fullName>
        <ecNumber evidence="2">3.4.13.19</ecNumber>
    </recommendedName>
</protein>
<accession>A0AAN6Q6Y8</accession>
<evidence type="ECO:0000256" key="4">
    <source>
        <dbReference type="SAM" id="Phobius"/>
    </source>
</evidence>
<evidence type="ECO:0000256" key="3">
    <source>
        <dbReference type="SAM" id="MobiDB-lite"/>
    </source>
</evidence>
<sequence>MKTSSESERPGTGPEAPESGTDRRALQRPRIAKAAVLVVLSLLLFVFLGRLDHRLPCLGHSPRPAEPKTIEERVKHILSQTPLIDGHNDLAITIRVSYNNHIYNETFSKPFAEGGLHGHVDIPRLKAGMSGGAFWSVFWPCPENGNDYSDENYHSIVQQTLQQIDLISRLRQAHPSVFSPPTLTGAAALDHFRRRPGQLISPLGIEGLHQIGNSAAALRQFHALGVRYATLTHNCGNRFADAALWERPLRRAPPVWGGVSPRGRRLVREMNRLGMVVDLAHVSVDTMLDGEGEGGGGWEGSRAPVIFSHSSAYALCPHPRNVPDEVLNLVREKRGLVMVNFNPEFVSCVAAPGREDGLPDFYPRNSTLQQVARHIVYIGKRIGYGHVGLGSDFDGIEQTPEGLEDVSKFPDLVAELLREGVSDEDAARVVGGNLLRVWREVDAVAEEMQKAGEPVLEDELPGLFPEQTWGPAREL</sequence>
<keyword evidence="2" id="KW-0645">Protease</keyword>
<dbReference type="Gene3D" id="3.20.20.140">
    <property type="entry name" value="Metal-dependent hydrolases"/>
    <property type="match status" value="1"/>
</dbReference>
<dbReference type="EC" id="3.4.13.19" evidence="2"/>
<comment type="catalytic activity">
    <reaction evidence="2">
        <text>an L-aminoacyl-L-amino acid + H2O = 2 an L-alpha-amino acid</text>
        <dbReference type="Rhea" id="RHEA:48940"/>
        <dbReference type="ChEBI" id="CHEBI:15377"/>
        <dbReference type="ChEBI" id="CHEBI:59869"/>
        <dbReference type="ChEBI" id="CHEBI:77460"/>
        <dbReference type="EC" id="3.4.13.19"/>
    </reaction>
</comment>
<feature type="transmembrane region" description="Helical" evidence="4">
    <location>
        <begin position="31"/>
        <end position="51"/>
    </location>
</feature>
<dbReference type="PANTHER" id="PTHR10443">
    <property type="entry name" value="MICROSOMAL DIPEPTIDASE"/>
    <property type="match status" value="1"/>
</dbReference>
<dbReference type="InterPro" id="IPR032466">
    <property type="entry name" value="Metal_Hydrolase"/>
</dbReference>
<keyword evidence="2" id="KW-0378">Hydrolase</keyword>
<dbReference type="CDD" id="cd01301">
    <property type="entry name" value="rDP_like"/>
    <property type="match status" value="1"/>
</dbReference>
<evidence type="ECO:0000256" key="2">
    <source>
        <dbReference type="RuleBase" id="RU341113"/>
    </source>
</evidence>
<dbReference type="GO" id="GO:0070573">
    <property type="term" value="F:metallodipeptidase activity"/>
    <property type="evidence" value="ECO:0007669"/>
    <property type="project" value="InterPro"/>
</dbReference>
<name>A0AAN6Q6Y8_9PEZI</name>
<dbReference type="GO" id="GO:0046872">
    <property type="term" value="F:metal ion binding"/>
    <property type="evidence" value="ECO:0007669"/>
    <property type="project" value="UniProtKB-UniRule"/>
</dbReference>
<evidence type="ECO:0000256" key="1">
    <source>
        <dbReference type="ARBA" id="ARBA00022997"/>
    </source>
</evidence>
<comment type="similarity">
    <text evidence="2">Belongs to the metallo-dependent hydrolases superfamily. Peptidase M19 family.</text>
</comment>
<reference evidence="5" key="1">
    <citation type="journal article" date="2023" name="Mol. Phylogenet. Evol.">
        <title>Genome-scale phylogeny and comparative genomics of the fungal order Sordariales.</title>
        <authorList>
            <person name="Hensen N."/>
            <person name="Bonometti L."/>
            <person name="Westerberg I."/>
            <person name="Brannstrom I.O."/>
            <person name="Guillou S."/>
            <person name="Cros-Aarteil S."/>
            <person name="Calhoun S."/>
            <person name="Haridas S."/>
            <person name="Kuo A."/>
            <person name="Mondo S."/>
            <person name="Pangilinan J."/>
            <person name="Riley R."/>
            <person name="LaButti K."/>
            <person name="Andreopoulos B."/>
            <person name="Lipzen A."/>
            <person name="Chen C."/>
            <person name="Yan M."/>
            <person name="Daum C."/>
            <person name="Ng V."/>
            <person name="Clum A."/>
            <person name="Steindorff A."/>
            <person name="Ohm R.A."/>
            <person name="Martin F."/>
            <person name="Silar P."/>
            <person name="Natvig D.O."/>
            <person name="Lalanne C."/>
            <person name="Gautier V."/>
            <person name="Ament-Velasquez S.L."/>
            <person name="Kruys A."/>
            <person name="Hutchinson M.I."/>
            <person name="Powell A.J."/>
            <person name="Barry K."/>
            <person name="Miller A.N."/>
            <person name="Grigoriev I.V."/>
            <person name="Debuchy R."/>
            <person name="Gladieux P."/>
            <person name="Hiltunen Thoren M."/>
            <person name="Johannesson H."/>
        </authorList>
    </citation>
    <scope>NUCLEOTIDE SEQUENCE</scope>
    <source>
        <strain evidence="5">CBS 757.83</strain>
    </source>
</reference>
<keyword evidence="2" id="KW-0862">Zinc</keyword>
<comment type="cofactor">
    <cofactor evidence="2">
        <name>Zn(2+)</name>
        <dbReference type="ChEBI" id="CHEBI:29105"/>
    </cofactor>
</comment>
<organism evidence="5 6">
    <name type="scientific">Parathielavia hyrcaniae</name>
    <dbReference type="NCBI Taxonomy" id="113614"/>
    <lineage>
        <taxon>Eukaryota</taxon>
        <taxon>Fungi</taxon>
        <taxon>Dikarya</taxon>
        <taxon>Ascomycota</taxon>
        <taxon>Pezizomycotina</taxon>
        <taxon>Sordariomycetes</taxon>
        <taxon>Sordariomycetidae</taxon>
        <taxon>Sordariales</taxon>
        <taxon>Chaetomiaceae</taxon>
        <taxon>Parathielavia</taxon>
    </lineage>
</organism>
<feature type="region of interest" description="Disordered" evidence="3">
    <location>
        <begin position="1"/>
        <end position="25"/>
    </location>
</feature>
<evidence type="ECO:0000313" key="5">
    <source>
        <dbReference type="EMBL" id="KAK4104747.1"/>
    </source>
</evidence>
<keyword evidence="2" id="KW-0479">Metal-binding</keyword>
<dbReference type="AlphaFoldDB" id="A0AAN6Q6Y8"/>
<dbReference type="PROSITE" id="PS51365">
    <property type="entry name" value="RENAL_DIPEPTIDASE_2"/>
    <property type="match status" value="1"/>
</dbReference>
<dbReference type="SUPFAM" id="SSF51556">
    <property type="entry name" value="Metallo-dependent hydrolases"/>
    <property type="match status" value="1"/>
</dbReference>
<keyword evidence="2" id="KW-0482">Metalloprotease</keyword>
<evidence type="ECO:0000313" key="6">
    <source>
        <dbReference type="Proteomes" id="UP001305647"/>
    </source>
</evidence>
<keyword evidence="6" id="KW-1185">Reference proteome</keyword>
<keyword evidence="1 2" id="KW-0224">Dipeptidase</keyword>